<organism evidence="1">
    <name type="scientific">Anguilla anguilla</name>
    <name type="common">European freshwater eel</name>
    <name type="synonym">Muraena anguilla</name>
    <dbReference type="NCBI Taxonomy" id="7936"/>
    <lineage>
        <taxon>Eukaryota</taxon>
        <taxon>Metazoa</taxon>
        <taxon>Chordata</taxon>
        <taxon>Craniata</taxon>
        <taxon>Vertebrata</taxon>
        <taxon>Euteleostomi</taxon>
        <taxon>Actinopterygii</taxon>
        <taxon>Neopterygii</taxon>
        <taxon>Teleostei</taxon>
        <taxon>Anguilliformes</taxon>
        <taxon>Anguillidae</taxon>
        <taxon>Anguilla</taxon>
    </lineage>
</organism>
<proteinExistence type="predicted"/>
<sequence length="12" mass="1166">MGRPGLVLGLPG</sequence>
<reference evidence="1" key="1">
    <citation type="submission" date="2014-11" db="EMBL/GenBank/DDBJ databases">
        <authorList>
            <person name="Amaro Gonzalez C."/>
        </authorList>
    </citation>
    <scope>NUCLEOTIDE SEQUENCE</scope>
</reference>
<protein>
    <submittedName>
        <fullName evidence="1">Uncharacterized protein</fullName>
    </submittedName>
</protein>
<accession>A0A0E9W2E4</accession>
<name>A0A0E9W2E4_ANGAN</name>
<evidence type="ECO:0000313" key="1">
    <source>
        <dbReference type="EMBL" id="JAH84522.1"/>
    </source>
</evidence>
<reference evidence="1" key="2">
    <citation type="journal article" date="2015" name="Fish Shellfish Immunol.">
        <title>Early steps in the European eel (Anguilla anguilla)-Vibrio vulnificus interaction in the gills: Role of the RtxA13 toxin.</title>
        <authorList>
            <person name="Callol A."/>
            <person name="Pajuelo D."/>
            <person name="Ebbesson L."/>
            <person name="Teles M."/>
            <person name="MacKenzie S."/>
            <person name="Amaro C."/>
        </authorList>
    </citation>
    <scope>NUCLEOTIDE SEQUENCE</scope>
</reference>
<dbReference type="EMBL" id="GBXM01024055">
    <property type="protein sequence ID" value="JAH84522.1"/>
    <property type="molecule type" value="Transcribed_RNA"/>
</dbReference>